<gene>
    <name evidence="1" type="ORF">SO802_003673</name>
</gene>
<keyword evidence="2" id="KW-1185">Reference proteome</keyword>
<name>A0AAW2E2P9_9ROSI</name>
<protein>
    <submittedName>
        <fullName evidence="1">Uncharacterized protein</fullName>
    </submittedName>
</protein>
<comment type="caution">
    <text evidence="1">The sequence shown here is derived from an EMBL/GenBank/DDBJ whole genome shotgun (WGS) entry which is preliminary data.</text>
</comment>
<organism evidence="1 2">
    <name type="scientific">Lithocarpus litseifolius</name>
    <dbReference type="NCBI Taxonomy" id="425828"/>
    <lineage>
        <taxon>Eukaryota</taxon>
        <taxon>Viridiplantae</taxon>
        <taxon>Streptophyta</taxon>
        <taxon>Embryophyta</taxon>
        <taxon>Tracheophyta</taxon>
        <taxon>Spermatophyta</taxon>
        <taxon>Magnoliopsida</taxon>
        <taxon>eudicotyledons</taxon>
        <taxon>Gunneridae</taxon>
        <taxon>Pentapetalae</taxon>
        <taxon>rosids</taxon>
        <taxon>fabids</taxon>
        <taxon>Fagales</taxon>
        <taxon>Fagaceae</taxon>
        <taxon>Lithocarpus</taxon>
    </lineage>
</organism>
<evidence type="ECO:0000313" key="2">
    <source>
        <dbReference type="Proteomes" id="UP001459277"/>
    </source>
</evidence>
<proteinExistence type="predicted"/>
<dbReference type="EMBL" id="JAZDWU010000001">
    <property type="protein sequence ID" value="KAL0016604.1"/>
    <property type="molecule type" value="Genomic_DNA"/>
</dbReference>
<reference evidence="1 2" key="1">
    <citation type="submission" date="2024-01" db="EMBL/GenBank/DDBJ databases">
        <title>A telomere-to-telomere, gap-free genome of sweet tea (Lithocarpus litseifolius).</title>
        <authorList>
            <person name="Zhou J."/>
        </authorList>
    </citation>
    <scope>NUCLEOTIDE SEQUENCE [LARGE SCALE GENOMIC DNA]</scope>
    <source>
        <strain evidence="1">Zhou-2022a</strain>
        <tissue evidence="1">Leaf</tissue>
    </source>
</reference>
<accession>A0AAW2E2P9</accession>
<dbReference type="AlphaFoldDB" id="A0AAW2E2P9"/>
<dbReference type="Proteomes" id="UP001459277">
    <property type="component" value="Unassembled WGS sequence"/>
</dbReference>
<sequence>MSSSFPNRNSFISWVRNCQLKFGEILKLGRRVSVPSSFSFLPSSEVMSSHIQKLVQKARVQEFKNSDELCGYYMERFDLLRKWMTKHHPNLDLSGLVIGDVEKELLSDRPSKATAKNVMEEATTIAEVIEEATPIILADPTPDGQ</sequence>
<evidence type="ECO:0000313" key="1">
    <source>
        <dbReference type="EMBL" id="KAL0016604.1"/>
    </source>
</evidence>